<evidence type="ECO:0000313" key="2">
    <source>
        <dbReference type="EMBL" id="CEM49764.1"/>
    </source>
</evidence>
<dbReference type="EMBL" id="CDMZ01004445">
    <property type="protein sequence ID" value="CEM49764.1"/>
    <property type="molecule type" value="Genomic_DNA"/>
</dbReference>
<dbReference type="AlphaFoldDB" id="A0A0G4HYY1"/>
<accession>A0A0G4HYY1</accession>
<protein>
    <submittedName>
        <fullName evidence="2">Uncharacterized protein</fullName>
    </submittedName>
</protein>
<sequence>GNDDETVLETFIPPSSMGRQVKSKKKSNPSFGFGTATRDNRARSAVVFDAPKGQPGGAGAGQSMRSTRLPHPVLPVRRTTIVHGPPPPTYPRG</sequence>
<name>A0A0G4HYY1_9ALVE</name>
<dbReference type="VEuPathDB" id="CryptoDB:Cvel_33756"/>
<gene>
    <name evidence="2" type="ORF">Cvel_33756</name>
</gene>
<organism evidence="2">
    <name type="scientific">Chromera velia CCMP2878</name>
    <dbReference type="NCBI Taxonomy" id="1169474"/>
    <lineage>
        <taxon>Eukaryota</taxon>
        <taxon>Sar</taxon>
        <taxon>Alveolata</taxon>
        <taxon>Colpodellida</taxon>
        <taxon>Chromeraceae</taxon>
        <taxon>Chromera</taxon>
    </lineage>
</organism>
<evidence type="ECO:0000256" key="1">
    <source>
        <dbReference type="SAM" id="MobiDB-lite"/>
    </source>
</evidence>
<feature type="compositionally biased region" description="Pro residues" evidence="1">
    <location>
        <begin position="84"/>
        <end position="93"/>
    </location>
</feature>
<proteinExistence type="predicted"/>
<reference evidence="2" key="1">
    <citation type="submission" date="2014-11" db="EMBL/GenBank/DDBJ databases">
        <authorList>
            <person name="Otto D Thomas"/>
            <person name="Naeem Raeece"/>
        </authorList>
    </citation>
    <scope>NUCLEOTIDE SEQUENCE</scope>
</reference>
<feature type="region of interest" description="Disordered" evidence="1">
    <location>
        <begin position="17"/>
        <end position="93"/>
    </location>
</feature>
<feature type="non-terminal residue" evidence="2">
    <location>
        <position position="1"/>
    </location>
</feature>